<dbReference type="PANTHER" id="PTHR19443">
    <property type="entry name" value="HEXOKINASE"/>
    <property type="match status" value="1"/>
</dbReference>
<evidence type="ECO:0000256" key="7">
    <source>
        <dbReference type="SAM" id="MobiDB-lite"/>
    </source>
</evidence>
<evidence type="ECO:0000256" key="6">
    <source>
        <dbReference type="RuleBase" id="RU362007"/>
    </source>
</evidence>
<dbReference type="GO" id="GO:0005739">
    <property type="term" value="C:mitochondrion"/>
    <property type="evidence" value="ECO:0007669"/>
    <property type="project" value="TreeGrafter"/>
</dbReference>
<evidence type="ECO:0000313" key="12">
    <source>
        <dbReference type="Proteomes" id="UP000270230"/>
    </source>
</evidence>
<dbReference type="Proteomes" id="UP000270230">
    <property type="component" value="Unassembled WGS sequence"/>
</dbReference>
<accession>A0A3M7BQZ9</accession>
<dbReference type="GO" id="GO:0004340">
    <property type="term" value="F:glucokinase activity"/>
    <property type="evidence" value="ECO:0007669"/>
    <property type="project" value="TreeGrafter"/>
</dbReference>
<reference evidence="11 12" key="1">
    <citation type="journal article" date="2018" name="BMC Genomics">
        <title>Genomic evidence for intraspecific hybridization in a clonal and extremely halotolerant yeast.</title>
        <authorList>
            <person name="Gostincar C."/>
            <person name="Stajich J.E."/>
            <person name="Zupancic J."/>
            <person name="Zalar P."/>
            <person name="Gunde-Cimerman N."/>
        </authorList>
    </citation>
    <scope>NUCLEOTIDE SEQUENCE [LARGE SCALE GENOMIC DNA]</scope>
    <source>
        <strain evidence="11 12">EXF-151</strain>
    </source>
</reference>
<dbReference type="GO" id="GO:0006013">
    <property type="term" value="P:mannose metabolic process"/>
    <property type="evidence" value="ECO:0007669"/>
    <property type="project" value="TreeGrafter"/>
</dbReference>
<proteinExistence type="inferred from homology"/>
<dbReference type="UniPathway" id="UPA00109">
    <property type="reaction ID" value="UER00180"/>
</dbReference>
<dbReference type="EC" id="2.7.1.-" evidence="6"/>
<dbReference type="Gene3D" id="3.40.367.20">
    <property type="match status" value="1"/>
</dbReference>
<dbReference type="GO" id="GO:0005536">
    <property type="term" value="F:D-glucose binding"/>
    <property type="evidence" value="ECO:0007669"/>
    <property type="project" value="InterPro"/>
</dbReference>
<keyword evidence="6" id="KW-0324">Glycolysis</keyword>
<keyword evidence="3 6" id="KW-0547">Nucleotide-binding</keyword>
<evidence type="ECO:0000313" key="11">
    <source>
        <dbReference type="EMBL" id="RMY41960.1"/>
    </source>
</evidence>
<dbReference type="EMBL" id="QWIN01001383">
    <property type="protein sequence ID" value="RMY41960.1"/>
    <property type="molecule type" value="Genomic_DNA"/>
</dbReference>
<keyword evidence="5 6" id="KW-0067">ATP-binding</keyword>
<dbReference type="InterPro" id="IPR022672">
    <property type="entry name" value="Hexokinase_N"/>
</dbReference>
<evidence type="ECO:0000256" key="8">
    <source>
        <dbReference type="SAM" id="SignalP"/>
    </source>
</evidence>
<dbReference type="OrthoDB" id="419537at2759"/>
<evidence type="ECO:0000259" key="10">
    <source>
        <dbReference type="Pfam" id="PF03727"/>
    </source>
</evidence>
<dbReference type="GO" id="GO:0005829">
    <property type="term" value="C:cytosol"/>
    <property type="evidence" value="ECO:0007669"/>
    <property type="project" value="TreeGrafter"/>
</dbReference>
<dbReference type="Gene3D" id="3.30.420.40">
    <property type="match status" value="1"/>
</dbReference>
<sequence>MTSICRCCLAYLFDFWISSKLGQAMSVLLASALQHFQPPSAATTTTTKRPRLRYVADIKRDKSMESFAREAKGLLEAPFHPDRMLAMSAQLQQEYREKLQSSDISMLPSYQHTLPTGNETGDFLALDVGGSTMRVALVRLAGAKAQEGEARMQVRRIRSVVIDKRIRDLRGQEFFDWMAERIGDMLAEYNHMNGTRDALLQMGLAWSFPIEQTSPRSGKLLPMGKGFRATHGVEGEDLSELVMKSCRARGLNVEMKGIVNDGAATLLSQAYRDPSTRMSLILGTGMNAAVYLPVTALGREKFGSRPATWHAAAHHVLVNTELSMFGKTVLPTTRWDDDLNAHHLLPDFQPLEYLVTGRYLGEILRLILLEAVSTAGLFGGELPAHLEDPYALDTRLLADFQLDTSPSLSAARASFLHAHPLRSGRVPRTEELKFLRDLSKLIADRAAVYLAVALHALWVVRTEAEISSSDDDEGGVDDDRKQVTIACNGTIVEKYPGFRAACQGFLDRLCHLSASSSSPPSSLPSPASSSREGRVQDHSTSQNLDALSDENGKGAGPHAAGAADAEADPCCGGGAAAAAASGSAKKRSAAVTLEMAPESSIFGAAVAVSCLRDTA</sequence>
<dbReference type="PROSITE" id="PS51748">
    <property type="entry name" value="HEXOKINASE_2"/>
    <property type="match status" value="1"/>
</dbReference>
<dbReference type="InterPro" id="IPR043129">
    <property type="entry name" value="ATPase_NBD"/>
</dbReference>
<keyword evidence="4 6" id="KW-0418">Kinase</keyword>
<dbReference type="PRINTS" id="PR00475">
    <property type="entry name" value="HEXOKINASE"/>
</dbReference>
<dbReference type="SUPFAM" id="SSF53067">
    <property type="entry name" value="Actin-like ATPase domain"/>
    <property type="match status" value="2"/>
</dbReference>
<organism evidence="11 12">
    <name type="scientific">Hortaea werneckii</name>
    <name type="common">Black yeast</name>
    <name type="synonym">Cladosporium werneckii</name>
    <dbReference type="NCBI Taxonomy" id="91943"/>
    <lineage>
        <taxon>Eukaryota</taxon>
        <taxon>Fungi</taxon>
        <taxon>Dikarya</taxon>
        <taxon>Ascomycota</taxon>
        <taxon>Pezizomycotina</taxon>
        <taxon>Dothideomycetes</taxon>
        <taxon>Dothideomycetidae</taxon>
        <taxon>Mycosphaerellales</taxon>
        <taxon>Teratosphaeriaceae</taxon>
        <taxon>Hortaea</taxon>
    </lineage>
</organism>
<dbReference type="GO" id="GO:0019158">
    <property type="term" value="F:mannokinase activity"/>
    <property type="evidence" value="ECO:0007669"/>
    <property type="project" value="TreeGrafter"/>
</dbReference>
<dbReference type="InterPro" id="IPR022673">
    <property type="entry name" value="Hexokinase_C"/>
</dbReference>
<feature type="signal peptide" evidence="8">
    <location>
        <begin position="1"/>
        <end position="24"/>
    </location>
</feature>
<feature type="chain" id="PRO_5018299365" description="Phosphotransferase" evidence="8">
    <location>
        <begin position="25"/>
        <end position="615"/>
    </location>
</feature>
<dbReference type="GO" id="GO:0006096">
    <property type="term" value="P:glycolytic process"/>
    <property type="evidence" value="ECO:0007669"/>
    <property type="project" value="UniProtKB-UniPathway"/>
</dbReference>
<dbReference type="Pfam" id="PF00349">
    <property type="entry name" value="Hexokinase_1"/>
    <property type="match status" value="1"/>
</dbReference>
<evidence type="ECO:0000256" key="3">
    <source>
        <dbReference type="ARBA" id="ARBA00022741"/>
    </source>
</evidence>
<feature type="domain" description="Hexokinase C-terminal" evidence="10">
    <location>
        <begin position="277"/>
        <end position="510"/>
    </location>
</feature>
<evidence type="ECO:0000259" key="9">
    <source>
        <dbReference type="Pfam" id="PF00349"/>
    </source>
</evidence>
<dbReference type="VEuPathDB" id="FungiDB:BTJ68_02566"/>
<gene>
    <name evidence="11" type="ORF">D0865_12150</name>
</gene>
<dbReference type="AlphaFoldDB" id="A0A3M7BQZ9"/>
<dbReference type="GO" id="GO:0006006">
    <property type="term" value="P:glucose metabolic process"/>
    <property type="evidence" value="ECO:0007669"/>
    <property type="project" value="TreeGrafter"/>
</dbReference>
<evidence type="ECO:0000256" key="4">
    <source>
        <dbReference type="ARBA" id="ARBA00022777"/>
    </source>
</evidence>
<dbReference type="Pfam" id="PF03727">
    <property type="entry name" value="Hexokinase_2"/>
    <property type="match status" value="1"/>
</dbReference>
<dbReference type="InterPro" id="IPR001312">
    <property type="entry name" value="Hexokinase"/>
</dbReference>
<comment type="similarity">
    <text evidence="1 6">Belongs to the hexokinase family.</text>
</comment>
<feature type="domain" description="Hexokinase N-terminal" evidence="9">
    <location>
        <begin position="81"/>
        <end position="271"/>
    </location>
</feature>
<feature type="region of interest" description="Disordered" evidence="7">
    <location>
        <begin position="515"/>
        <end position="564"/>
    </location>
</feature>
<dbReference type="GO" id="GO:0008865">
    <property type="term" value="F:fructokinase activity"/>
    <property type="evidence" value="ECO:0007669"/>
    <property type="project" value="TreeGrafter"/>
</dbReference>
<name>A0A3M7BQZ9_HORWE</name>
<dbReference type="GO" id="GO:0001678">
    <property type="term" value="P:intracellular glucose homeostasis"/>
    <property type="evidence" value="ECO:0007669"/>
    <property type="project" value="InterPro"/>
</dbReference>
<keyword evidence="8" id="KW-0732">Signal</keyword>
<keyword evidence="2 6" id="KW-0808">Transferase</keyword>
<protein>
    <recommendedName>
        <fullName evidence="6">Phosphotransferase</fullName>
        <ecNumber evidence="6">2.7.1.-</ecNumber>
    </recommendedName>
</protein>
<evidence type="ECO:0000256" key="2">
    <source>
        <dbReference type="ARBA" id="ARBA00022679"/>
    </source>
</evidence>
<dbReference type="GO" id="GO:0005524">
    <property type="term" value="F:ATP binding"/>
    <property type="evidence" value="ECO:0007669"/>
    <property type="project" value="UniProtKB-UniRule"/>
</dbReference>
<evidence type="ECO:0000256" key="1">
    <source>
        <dbReference type="ARBA" id="ARBA00009225"/>
    </source>
</evidence>
<comment type="caution">
    <text evidence="11">The sequence shown here is derived from an EMBL/GenBank/DDBJ whole genome shotgun (WGS) entry which is preliminary data.</text>
</comment>
<evidence type="ECO:0000256" key="5">
    <source>
        <dbReference type="ARBA" id="ARBA00022840"/>
    </source>
</evidence>
<feature type="compositionally biased region" description="Low complexity" evidence="7">
    <location>
        <begin position="515"/>
        <end position="530"/>
    </location>
</feature>
<dbReference type="PANTHER" id="PTHR19443:SF24">
    <property type="entry name" value="PHOSPHOTRANSFERASE"/>
    <property type="match status" value="1"/>
</dbReference>